<keyword evidence="3" id="KW-1185">Reference proteome</keyword>
<dbReference type="STRING" id="52.CMC5_029740"/>
<name>A0A0K1EE17_CHOCO</name>
<reference evidence="2 3" key="1">
    <citation type="submission" date="2015-07" db="EMBL/GenBank/DDBJ databases">
        <title>Genome analysis of myxobacterium Chondromyces crocatus Cm c5 reveals a high potential for natural compound synthesis and the genetic basis for the loss of fruiting body formation.</title>
        <authorList>
            <person name="Zaburannyi N."/>
            <person name="Bunk B."/>
            <person name="Maier J."/>
            <person name="Overmann J."/>
            <person name="Mueller R."/>
        </authorList>
    </citation>
    <scope>NUCLEOTIDE SEQUENCE [LARGE SCALE GENOMIC DNA]</scope>
    <source>
        <strain evidence="2 3">Cm c5</strain>
    </source>
</reference>
<feature type="compositionally biased region" description="Low complexity" evidence="1">
    <location>
        <begin position="406"/>
        <end position="419"/>
    </location>
</feature>
<dbReference type="KEGG" id="ccro:CMC5_029740"/>
<protein>
    <submittedName>
        <fullName evidence="2">Uncharacterized protein</fullName>
    </submittedName>
</protein>
<gene>
    <name evidence="2" type="ORF">CMC5_029740</name>
</gene>
<organism evidence="2 3">
    <name type="scientific">Chondromyces crocatus</name>
    <dbReference type="NCBI Taxonomy" id="52"/>
    <lineage>
        <taxon>Bacteria</taxon>
        <taxon>Pseudomonadati</taxon>
        <taxon>Myxococcota</taxon>
        <taxon>Polyangia</taxon>
        <taxon>Polyangiales</taxon>
        <taxon>Polyangiaceae</taxon>
        <taxon>Chondromyces</taxon>
    </lineage>
</organism>
<proteinExistence type="predicted"/>
<dbReference type="Proteomes" id="UP000067626">
    <property type="component" value="Chromosome"/>
</dbReference>
<sequence>MERIEKLTARRPWRERLLQVAEARREKRLAVRSFVRRRDRVHGGPLHRQGRRRSDAQELRPPATPHAAVARSPSSEAPKRRALTLAHARSAEQRLPRYRALIAVTKKTLIAARTALSILPSVRGEKAHAEVNSLVEQLSHHVPAAERVLDQAERRVLRGRSVPAQEKVISTFEPHVLPLPPARASPSTCSCFPYLLHVLPQVPARASPTSCTCFSKYLLVLPLPPARASPSTCSCFPYLLHVLLQARARACPTSCTCFPKHVLVLPLPPARASPSTCSCLPYLLHVLPQVRARTSPTSCTCFPKYVLVLALPPARASPSTCSCLPHLLLVLAPPPARASPSTCSRFPKHVLVLPQARARASPSTCRSLRPLLGPPSMATQRTVPCPLHSIHVGSGRIAPSPPALPLSPATPLHAFTTRPSPRRPPGRTASSTLQAGRHLPSGASIPSARNVHFGSEWAQLDADRWASSTFAPPSHRGARGRGSSREPG</sequence>
<feature type="region of interest" description="Disordered" evidence="1">
    <location>
        <begin position="396"/>
        <end position="447"/>
    </location>
</feature>
<dbReference type="AlphaFoldDB" id="A0A0K1EE17"/>
<feature type="region of interest" description="Disordered" evidence="1">
    <location>
        <begin position="467"/>
        <end position="488"/>
    </location>
</feature>
<feature type="region of interest" description="Disordered" evidence="1">
    <location>
        <begin position="40"/>
        <end position="79"/>
    </location>
</feature>
<dbReference type="EMBL" id="CP012159">
    <property type="protein sequence ID" value="AKT38828.1"/>
    <property type="molecule type" value="Genomic_DNA"/>
</dbReference>
<evidence type="ECO:0000256" key="1">
    <source>
        <dbReference type="SAM" id="MobiDB-lite"/>
    </source>
</evidence>
<evidence type="ECO:0000313" key="3">
    <source>
        <dbReference type="Proteomes" id="UP000067626"/>
    </source>
</evidence>
<accession>A0A0K1EE17</accession>
<evidence type="ECO:0000313" key="2">
    <source>
        <dbReference type="EMBL" id="AKT38828.1"/>
    </source>
</evidence>